<dbReference type="InterPro" id="IPR010985">
    <property type="entry name" value="Ribbon_hlx_hlx"/>
</dbReference>
<evidence type="ECO:0008006" key="4">
    <source>
        <dbReference type="Google" id="ProtNLM"/>
    </source>
</evidence>
<comment type="caution">
    <text evidence="2">The sequence shown here is derived from an EMBL/GenBank/DDBJ whole genome shotgun (WGS) entry which is preliminary data.</text>
</comment>
<gene>
    <name evidence="2" type="ORF">FM21_24405</name>
</gene>
<dbReference type="Gene3D" id="1.10.1220.10">
    <property type="entry name" value="Met repressor-like"/>
    <property type="match status" value="1"/>
</dbReference>
<feature type="region of interest" description="Disordered" evidence="1">
    <location>
        <begin position="105"/>
        <end position="134"/>
    </location>
</feature>
<dbReference type="Proteomes" id="UP000029095">
    <property type="component" value="Unassembled WGS sequence"/>
</dbReference>
<dbReference type="HOGENOM" id="CLU_156623_0_1_11"/>
<dbReference type="AlphaFoldDB" id="A0A086N0F5"/>
<keyword evidence="3" id="KW-1185">Reference proteome</keyword>
<evidence type="ECO:0000313" key="3">
    <source>
        <dbReference type="Proteomes" id="UP000029095"/>
    </source>
</evidence>
<dbReference type="EMBL" id="JNFQ01000002">
    <property type="protein sequence ID" value="KFG74623.1"/>
    <property type="molecule type" value="Genomic_DNA"/>
</dbReference>
<feature type="compositionally biased region" description="Low complexity" evidence="1">
    <location>
        <begin position="22"/>
        <end position="40"/>
    </location>
</feature>
<name>A0A086N0F5_9ACTN</name>
<dbReference type="STRING" id="1915400.FM21_24405"/>
<feature type="compositionally biased region" description="Pro residues" evidence="1">
    <location>
        <begin position="125"/>
        <end position="134"/>
    </location>
</feature>
<dbReference type="SUPFAM" id="SSF47598">
    <property type="entry name" value="Ribbon-helix-helix"/>
    <property type="match status" value="1"/>
</dbReference>
<evidence type="ECO:0000256" key="1">
    <source>
        <dbReference type="SAM" id="MobiDB-lite"/>
    </source>
</evidence>
<protein>
    <recommendedName>
        <fullName evidence="4">AT hook motif protein</fullName>
    </recommendedName>
</protein>
<dbReference type="InterPro" id="IPR013321">
    <property type="entry name" value="Arc_rbn_hlx_hlx"/>
</dbReference>
<sequence>MRGPRRPAGPEHRDALPVTGRSEGPPSEGPLPEELLSEGSPPGGLPPEGPGSAGQAPKRRPQQQRKQVLLRLDPQVYEALARWAGDELRSANAQIEFLLRRALAESGRLPGGAGPLPRRGRPPRRPGPGSTPPA</sequence>
<evidence type="ECO:0000313" key="2">
    <source>
        <dbReference type="EMBL" id="KFG74623.1"/>
    </source>
</evidence>
<dbReference type="GO" id="GO:0006355">
    <property type="term" value="P:regulation of DNA-templated transcription"/>
    <property type="evidence" value="ECO:0007669"/>
    <property type="project" value="InterPro"/>
</dbReference>
<feature type="region of interest" description="Disordered" evidence="1">
    <location>
        <begin position="1"/>
        <end position="70"/>
    </location>
</feature>
<reference evidence="2 3" key="1">
    <citation type="submission" date="2014-05" db="EMBL/GenBank/DDBJ databases">
        <title>Complete genome sequence of the Streptomyces mutabilis TRM45540.</title>
        <authorList>
            <person name="Luo X."/>
            <person name="Zhang L."/>
        </authorList>
    </citation>
    <scope>NUCLEOTIDE SEQUENCE [LARGE SCALE GENOMIC DNA]</scope>
    <source>
        <strain evidence="2 3">TRM45540</strain>
    </source>
</reference>
<accession>A0A086N0F5</accession>
<organism evidence="2 3">
    <name type="scientific">Streptomyces mutabilis</name>
    <dbReference type="NCBI Taxonomy" id="67332"/>
    <lineage>
        <taxon>Bacteria</taxon>
        <taxon>Bacillati</taxon>
        <taxon>Actinomycetota</taxon>
        <taxon>Actinomycetes</taxon>
        <taxon>Kitasatosporales</taxon>
        <taxon>Streptomycetaceae</taxon>
        <taxon>Streptomyces</taxon>
    </lineage>
</organism>
<proteinExistence type="predicted"/>